<evidence type="ECO:0000313" key="3">
    <source>
        <dbReference type="Proteomes" id="UP000239735"/>
    </source>
</evidence>
<evidence type="ECO:0000313" key="2">
    <source>
        <dbReference type="EMBL" id="SPE19056.1"/>
    </source>
</evidence>
<dbReference type="Proteomes" id="UP000239735">
    <property type="component" value="Unassembled WGS sequence"/>
</dbReference>
<dbReference type="AlphaFoldDB" id="A0A2N9L6X8"/>
<evidence type="ECO:0008006" key="4">
    <source>
        <dbReference type="Google" id="ProtNLM"/>
    </source>
</evidence>
<gene>
    <name evidence="2" type="ORF">SBA5_20003</name>
</gene>
<dbReference type="EMBL" id="OKRB01000075">
    <property type="protein sequence ID" value="SPE19056.1"/>
    <property type="molecule type" value="Genomic_DNA"/>
</dbReference>
<accession>A0A2N9L6X8</accession>
<feature type="signal peptide" evidence="1">
    <location>
        <begin position="1"/>
        <end position="18"/>
    </location>
</feature>
<sequence>MRRIFLTSVLGLSLAASAQTPTNCPMHDQQGTSDQHAAGVDMRGDHAMGFSHEATAHHFTLLSDGGIIEVDIKADHDDATRNQIRTHLAHIATMFSANDFDVPMFIHDTVPPGVPTMKGKHDAITYAFRPTDRGGQVRITTHDPEALKAVHDFLNFQIIDHRTGDPNGVK</sequence>
<feature type="chain" id="PRO_5014919027" description="Lipoprotein" evidence="1">
    <location>
        <begin position="19"/>
        <end position="170"/>
    </location>
</feature>
<keyword evidence="1" id="KW-0732">Signal</keyword>
<proteinExistence type="predicted"/>
<organism evidence="2 3">
    <name type="scientific">Candidatus Sulfuritelmatomonas gaucii</name>
    <dbReference type="NCBI Taxonomy" id="2043161"/>
    <lineage>
        <taxon>Bacteria</taxon>
        <taxon>Pseudomonadati</taxon>
        <taxon>Acidobacteriota</taxon>
        <taxon>Terriglobia</taxon>
        <taxon>Terriglobales</taxon>
        <taxon>Acidobacteriaceae</taxon>
        <taxon>Candidatus Sulfuritelmatomonas</taxon>
    </lineage>
</organism>
<protein>
    <recommendedName>
        <fullName evidence="4">Lipoprotein</fullName>
    </recommendedName>
</protein>
<name>A0A2N9L6X8_9BACT</name>
<reference evidence="3" key="1">
    <citation type="submission" date="2018-02" db="EMBL/GenBank/DDBJ databases">
        <authorList>
            <person name="Hausmann B."/>
        </authorList>
    </citation>
    <scope>NUCLEOTIDE SEQUENCE [LARGE SCALE GENOMIC DNA]</scope>
    <source>
        <strain evidence="3">Peat soil MAG SbA5</strain>
    </source>
</reference>
<evidence type="ECO:0000256" key="1">
    <source>
        <dbReference type="SAM" id="SignalP"/>
    </source>
</evidence>